<evidence type="ECO:0000256" key="18">
    <source>
        <dbReference type="ARBA" id="ARBA00044903"/>
    </source>
</evidence>
<dbReference type="InterPro" id="IPR036259">
    <property type="entry name" value="MFS_trans_sf"/>
</dbReference>
<evidence type="ECO:0000256" key="13">
    <source>
        <dbReference type="ARBA" id="ARBA00044891"/>
    </source>
</evidence>
<comment type="subunit">
    <text evidence="25">Homodimer. Interacts with lysosomal protein GLMP (via lumenal domain); the interaction starts while both proteins are still in the endoplasmic reticulum and is required for stabilization of MFSD1 in lysosomes but has no direct effect on its targeting to lysosomes or transporter activity.</text>
</comment>
<evidence type="ECO:0000256" key="17">
    <source>
        <dbReference type="ARBA" id="ARBA00044900"/>
    </source>
</evidence>
<evidence type="ECO:0000256" key="9">
    <source>
        <dbReference type="ARBA" id="ARBA00044876"/>
    </source>
</evidence>
<evidence type="ECO:0000313" key="28">
    <source>
        <dbReference type="Proteomes" id="UP000006443"/>
    </source>
</evidence>
<comment type="function">
    <text evidence="24">Lysosomal dipeptide uniporter that selectively exports lysine, arginine or histidine-containing dipeptides with a net positive charge from the lysosome lumen into the cytosol. Could play a role in a specific type of protein O-glycosylation indirectly regulating macrophages migration and tissue invasion. Also essential for liver homeostasis.</text>
</comment>
<comment type="subcellular location">
    <subcellularLocation>
        <location evidence="2">Cell membrane</location>
        <topology evidence="2">Multi-pass membrane protein</topology>
    </subcellularLocation>
    <subcellularLocation>
        <location evidence="1">Lysosome membrane</location>
        <topology evidence="1">Multi-pass membrane protein</topology>
    </subcellularLocation>
</comment>
<evidence type="ECO:0000259" key="26">
    <source>
        <dbReference type="PROSITE" id="PS50850"/>
    </source>
</evidence>
<evidence type="ECO:0000256" key="11">
    <source>
        <dbReference type="ARBA" id="ARBA00044881"/>
    </source>
</evidence>
<feature type="domain" description="Major facilitator superfamily (MFS) profile" evidence="26">
    <location>
        <begin position="14"/>
        <end position="423"/>
    </location>
</feature>
<gene>
    <name evidence="27" type="ORF">DealDRAFT_2706</name>
</gene>
<evidence type="ECO:0000256" key="19">
    <source>
        <dbReference type="ARBA" id="ARBA00044912"/>
    </source>
</evidence>
<comment type="catalytic activity">
    <reaction evidence="19">
        <text>L-histidyl-L-alpha-amino acid(out) = L-histidyl-L-alpha-amino acid(in)</text>
        <dbReference type="Rhea" id="RHEA:79379"/>
        <dbReference type="ChEBI" id="CHEBI:229964"/>
    </reaction>
</comment>
<evidence type="ECO:0000256" key="3">
    <source>
        <dbReference type="ARBA" id="ARBA00008335"/>
    </source>
</evidence>
<dbReference type="InterPro" id="IPR011701">
    <property type="entry name" value="MFS"/>
</dbReference>
<comment type="catalytic activity">
    <reaction evidence="11">
        <text>L-alpha-aminoacyl-L-arginine(out) = L-alpha-aminoacyl-L-arginine(in)</text>
        <dbReference type="Rhea" id="RHEA:79367"/>
        <dbReference type="ChEBI" id="CHEBI:229968"/>
    </reaction>
</comment>
<evidence type="ECO:0000256" key="10">
    <source>
        <dbReference type="ARBA" id="ARBA00044878"/>
    </source>
</evidence>
<dbReference type="GO" id="GO:0022857">
    <property type="term" value="F:transmembrane transporter activity"/>
    <property type="evidence" value="ECO:0007669"/>
    <property type="project" value="InterPro"/>
</dbReference>
<evidence type="ECO:0000256" key="25">
    <source>
        <dbReference type="ARBA" id="ARBA00046376"/>
    </source>
</evidence>
<evidence type="ECO:0000256" key="12">
    <source>
        <dbReference type="ARBA" id="ARBA00044884"/>
    </source>
</evidence>
<keyword evidence="6" id="KW-1133">Transmembrane helix</keyword>
<evidence type="ECO:0000256" key="8">
    <source>
        <dbReference type="ARBA" id="ARBA00023228"/>
    </source>
</evidence>
<evidence type="ECO:0000256" key="20">
    <source>
        <dbReference type="ARBA" id="ARBA00044919"/>
    </source>
</evidence>
<dbReference type="STRING" id="555088.DealDRAFT_2706"/>
<dbReference type="OrthoDB" id="9773404at2"/>
<evidence type="ECO:0000256" key="15">
    <source>
        <dbReference type="ARBA" id="ARBA00044898"/>
    </source>
</evidence>
<protein>
    <recommendedName>
        <fullName evidence="22">Lysosomal dipeptide transporter MFSD1</fullName>
    </recommendedName>
    <alternativeName>
        <fullName evidence="23">Major facilitator superfamily domain-containing protein 1</fullName>
    </alternativeName>
</protein>
<comment type="caution">
    <text evidence="27">The sequence shown here is derived from an EMBL/GenBank/DDBJ whole genome shotgun (WGS) entry which is preliminary data.</text>
</comment>
<dbReference type="PANTHER" id="PTHR23512:SF3">
    <property type="entry name" value="MAJOR FACILITATOR SUPERFAMILY DOMAIN-CONTAINING PROTEIN 1"/>
    <property type="match status" value="1"/>
</dbReference>
<reference evidence="27 28" key="1">
    <citation type="submission" date="2009-02" db="EMBL/GenBank/DDBJ databases">
        <title>Sequencing of the draft genome and assembly of Dethiobacter alkaliphilus AHT 1.</title>
        <authorList>
            <consortium name="US DOE Joint Genome Institute (JGI-PGF)"/>
            <person name="Lucas S."/>
            <person name="Copeland A."/>
            <person name="Lapidus A."/>
            <person name="Glavina del Rio T."/>
            <person name="Dalin E."/>
            <person name="Tice H."/>
            <person name="Bruce D."/>
            <person name="Goodwin L."/>
            <person name="Pitluck S."/>
            <person name="Larimer F."/>
            <person name="Land M.L."/>
            <person name="Hauser L."/>
            <person name="Muyzer G."/>
        </authorList>
    </citation>
    <scope>NUCLEOTIDE SEQUENCE [LARGE SCALE GENOMIC DNA]</scope>
    <source>
        <strain evidence="27 28">AHT 1</strain>
    </source>
</reference>
<dbReference type="GO" id="GO:0005765">
    <property type="term" value="C:lysosomal membrane"/>
    <property type="evidence" value="ECO:0007669"/>
    <property type="project" value="UniProtKB-SubCell"/>
</dbReference>
<comment type="catalytic activity">
    <reaction evidence="13">
        <text>L-lysyl-L-alpha-amino acid(out) = L-lysyl-L-alpha-amino acid(in)</text>
        <dbReference type="Rhea" id="RHEA:79387"/>
        <dbReference type="ChEBI" id="CHEBI:229965"/>
    </reaction>
</comment>
<comment type="catalytic activity">
    <reaction evidence="9">
        <text>L-lysyl-L-alanine(out) = L-lysyl-L-alanine(in)</text>
        <dbReference type="Rhea" id="RHEA:79399"/>
        <dbReference type="ChEBI" id="CHEBI:229954"/>
    </reaction>
</comment>
<keyword evidence="28" id="KW-1185">Reference proteome</keyword>
<dbReference type="PANTHER" id="PTHR23512">
    <property type="entry name" value="MAJOR FACILITATOR SUPERFAMILY DOMAIN-CONTAINING PROTEIN 1"/>
    <property type="match status" value="1"/>
</dbReference>
<keyword evidence="8" id="KW-0458">Lysosome</keyword>
<evidence type="ECO:0000256" key="21">
    <source>
        <dbReference type="ARBA" id="ARBA00044924"/>
    </source>
</evidence>
<dbReference type="eggNOG" id="COG2271">
    <property type="taxonomic scope" value="Bacteria"/>
</dbReference>
<dbReference type="GO" id="GO:0005886">
    <property type="term" value="C:plasma membrane"/>
    <property type="evidence" value="ECO:0007669"/>
    <property type="project" value="UniProtKB-SubCell"/>
</dbReference>
<comment type="catalytic activity">
    <reaction evidence="16">
        <text>L-arginyl-L-alpha-amino acid(out) = L-arginyl-L-alpha-amino acid(in)</text>
        <dbReference type="Rhea" id="RHEA:79371"/>
        <dbReference type="ChEBI" id="CHEBI:84315"/>
    </reaction>
</comment>
<evidence type="ECO:0000256" key="1">
    <source>
        <dbReference type="ARBA" id="ARBA00004155"/>
    </source>
</evidence>
<accession>C0GJP7</accession>
<comment type="catalytic activity">
    <reaction evidence="20">
        <text>L-alanyl-L-lysine(out) = L-alanyl-L-lysine(in)</text>
        <dbReference type="Rhea" id="RHEA:79415"/>
        <dbReference type="ChEBI" id="CHEBI:192470"/>
    </reaction>
</comment>
<evidence type="ECO:0000256" key="7">
    <source>
        <dbReference type="ARBA" id="ARBA00023136"/>
    </source>
</evidence>
<dbReference type="Gene3D" id="1.20.1250.20">
    <property type="entry name" value="MFS general substrate transporter like domains"/>
    <property type="match status" value="2"/>
</dbReference>
<keyword evidence="7" id="KW-0472">Membrane</keyword>
<sequence>MTEETRQSAGRWLMWAALALAYIIVYIHRVAPSVVADQLMETFAIRDGAVLGSLAAMYFYVYAVMQLPSGLMADSLGPRATVTIGVLFAGLGSLLFAAAPTISMAFFGRFLVGLGVSIIFVSILKFHAVWFLPREFAFITGLLLLVGNFGAMLATTPLAFLVDATSWQFSFVVIGAFSLVIAVASWIIVRDVPPNVVVAAETRPIGVRLRENLVQMTLVIRNWRTWPLFLVAFGLYGTLITFQGMWGVPYLMQVYGMGRTAAANLMLLVGAGMAVGSPLIGFFSDRLARRKAPYIFLAALGTLCWALLVFWNQGRPPVAALYPICFLFGVAGGGMTLTFTLGKEVNPPEFAGTAVAVVNIGGFLGIALMQPLLGFLLDLQWDGVLREGVKIYPQQAYFWAFSFGLAFMALAVIGALLAKETYGKNCYVEKK</sequence>
<dbReference type="RefSeq" id="WP_008518377.1">
    <property type="nucleotide sequence ID" value="NZ_ACJM01000017.1"/>
</dbReference>
<proteinExistence type="inferred from homology"/>
<organism evidence="27 28">
    <name type="scientific">Dethiobacter alkaliphilus AHT 1</name>
    <dbReference type="NCBI Taxonomy" id="555088"/>
    <lineage>
        <taxon>Bacteria</taxon>
        <taxon>Bacillati</taxon>
        <taxon>Bacillota</taxon>
        <taxon>Dethiobacteria</taxon>
        <taxon>Dethiobacterales</taxon>
        <taxon>Dethiobacteraceae</taxon>
        <taxon>Dethiobacter</taxon>
    </lineage>
</organism>
<evidence type="ECO:0000256" key="24">
    <source>
        <dbReference type="ARBA" id="ARBA00045709"/>
    </source>
</evidence>
<keyword evidence="4" id="KW-0813">Transport</keyword>
<dbReference type="AlphaFoldDB" id="C0GJP7"/>
<keyword evidence="5" id="KW-0812">Transmembrane</keyword>
<evidence type="ECO:0000256" key="14">
    <source>
        <dbReference type="ARBA" id="ARBA00044893"/>
    </source>
</evidence>
<evidence type="ECO:0000256" key="4">
    <source>
        <dbReference type="ARBA" id="ARBA00022448"/>
    </source>
</evidence>
<dbReference type="SUPFAM" id="SSF103473">
    <property type="entry name" value="MFS general substrate transporter"/>
    <property type="match status" value="1"/>
</dbReference>
<dbReference type="Pfam" id="PF07690">
    <property type="entry name" value="MFS_1"/>
    <property type="match status" value="1"/>
</dbReference>
<evidence type="ECO:0000256" key="22">
    <source>
        <dbReference type="ARBA" id="ARBA00044985"/>
    </source>
</evidence>
<name>C0GJP7_DETAL</name>
<evidence type="ECO:0000256" key="5">
    <source>
        <dbReference type="ARBA" id="ARBA00022692"/>
    </source>
</evidence>
<comment type="catalytic activity">
    <reaction evidence="21">
        <text>L-lysyl-glycine(out) = L-lysyl-glycine(in)</text>
        <dbReference type="Rhea" id="RHEA:79407"/>
        <dbReference type="ChEBI" id="CHEBI:191202"/>
    </reaction>
</comment>
<dbReference type="PROSITE" id="PS50850">
    <property type="entry name" value="MFS"/>
    <property type="match status" value="1"/>
</dbReference>
<comment type="catalytic activity">
    <reaction evidence="15">
        <text>L-aspartyl-L-lysine(out) = L-aspartyl-L-lysine(in)</text>
        <dbReference type="Rhea" id="RHEA:79411"/>
        <dbReference type="ChEBI" id="CHEBI:229953"/>
    </reaction>
</comment>
<evidence type="ECO:0000256" key="6">
    <source>
        <dbReference type="ARBA" id="ARBA00022989"/>
    </source>
</evidence>
<evidence type="ECO:0000256" key="23">
    <source>
        <dbReference type="ARBA" id="ARBA00045018"/>
    </source>
</evidence>
<dbReference type="EMBL" id="ACJM01000017">
    <property type="protein sequence ID" value="EEG76469.1"/>
    <property type="molecule type" value="Genomic_DNA"/>
</dbReference>
<comment type="catalytic activity">
    <reaction evidence="10">
        <text>L-histidyl-glycine(out) = L-histidyl-glycine(in)</text>
        <dbReference type="Rhea" id="RHEA:79395"/>
        <dbReference type="ChEBI" id="CHEBI:229957"/>
    </reaction>
</comment>
<dbReference type="InterPro" id="IPR052187">
    <property type="entry name" value="MFSD1"/>
</dbReference>
<evidence type="ECO:0000256" key="2">
    <source>
        <dbReference type="ARBA" id="ARBA00004651"/>
    </source>
</evidence>
<comment type="catalytic activity">
    <reaction evidence="14">
        <text>L-alpha-aminoacyl-L-lysine(out) = L-alpha-aminoacyl-L-lysine(in)</text>
        <dbReference type="Rhea" id="RHEA:79383"/>
        <dbReference type="ChEBI" id="CHEBI:229966"/>
    </reaction>
</comment>
<evidence type="ECO:0000313" key="27">
    <source>
        <dbReference type="EMBL" id="EEG76469.1"/>
    </source>
</evidence>
<comment type="catalytic activity">
    <reaction evidence="18">
        <text>L-arginyl-glycine(out) = L-arginyl-glycine(in)</text>
        <dbReference type="Rhea" id="RHEA:79391"/>
        <dbReference type="ChEBI" id="CHEBI:229955"/>
    </reaction>
</comment>
<dbReference type="Proteomes" id="UP000006443">
    <property type="component" value="Unassembled WGS sequence"/>
</dbReference>
<evidence type="ECO:0000256" key="16">
    <source>
        <dbReference type="ARBA" id="ARBA00044899"/>
    </source>
</evidence>
<comment type="similarity">
    <text evidence="3">Belongs to the major facilitator superfamily.</text>
</comment>
<dbReference type="InterPro" id="IPR020846">
    <property type="entry name" value="MFS_dom"/>
</dbReference>
<comment type="catalytic activity">
    <reaction evidence="12">
        <text>L-alpha-aminoacyl-L-histidine(out) = L-alpha-aminoacyl-L-histidine(in)</text>
        <dbReference type="Rhea" id="RHEA:79375"/>
        <dbReference type="ChEBI" id="CHEBI:229967"/>
    </reaction>
</comment>
<comment type="catalytic activity">
    <reaction evidence="17">
        <text>L-lysyl-L-lysine(out) = L-lysyl-L-lysine(in)</text>
        <dbReference type="Rhea" id="RHEA:79403"/>
        <dbReference type="ChEBI" id="CHEBI:229956"/>
    </reaction>
</comment>